<dbReference type="PANTHER" id="PTHR21240:SF30">
    <property type="entry name" value="AMIDOHYDROLASE-RELATED DOMAIN-CONTAINING PROTEIN-RELATED"/>
    <property type="match status" value="1"/>
</dbReference>
<evidence type="ECO:0000313" key="4">
    <source>
        <dbReference type="EMBL" id="MPY55703.1"/>
    </source>
</evidence>
<dbReference type="GO" id="GO:0016787">
    <property type="term" value="F:hydrolase activity"/>
    <property type="evidence" value="ECO:0007669"/>
    <property type="project" value="UniProtKB-KW"/>
</dbReference>
<evidence type="ECO:0000256" key="1">
    <source>
        <dbReference type="ARBA" id="ARBA00023239"/>
    </source>
</evidence>
<feature type="region of interest" description="Disordered" evidence="2">
    <location>
        <begin position="102"/>
        <end position="147"/>
    </location>
</feature>
<dbReference type="EMBL" id="VJZC01000001">
    <property type="protein sequence ID" value="MPY55703.1"/>
    <property type="molecule type" value="Genomic_DNA"/>
</dbReference>
<keyword evidence="5" id="KW-1185">Reference proteome</keyword>
<protein>
    <submittedName>
        <fullName evidence="4">Amidohydrolase family protein</fullName>
    </submittedName>
</protein>
<proteinExistence type="predicted"/>
<gene>
    <name evidence="4" type="ORF">FNH08_00395</name>
</gene>
<keyword evidence="1" id="KW-0456">Lyase</keyword>
<organism evidence="4 5">
    <name type="scientific">Streptomyces spongiae</name>
    <dbReference type="NCBI Taxonomy" id="565072"/>
    <lineage>
        <taxon>Bacteria</taxon>
        <taxon>Bacillati</taxon>
        <taxon>Actinomycetota</taxon>
        <taxon>Actinomycetes</taxon>
        <taxon>Kitasatosporales</taxon>
        <taxon>Streptomycetaceae</taxon>
        <taxon>Streptomyces</taxon>
    </lineage>
</organism>
<dbReference type="AlphaFoldDB" id="A0A5N8X8A2"/>
<dbReference type="GO" id="GO:0005829">
    <property type="term" value="C:cytosol"/>
    <property type="evidence" value="ECO:0007669"/>
    <property type="project" value="TreeGrafter"/>
</dbReference>
<dbReference type="GO" id="GO:0019748">
    <property type="term" value="P:secondary metabolic process"/>
    <property type="evidence" value="ECO:0007669"/>
    <property type="project" value="TreeGrafter"/>
</dbReference>
<dbReference type="InterPro" id="IPR032466">
    <property type="entry name" value="Metal_Hydrolase"/>
</dbReference>
<reference evidence="4 5" key="1">
    <citation type="submission" date="2019-07" db="EMBL/GenBank/DDBJ databases">
        <title>New species of Amycolatopsis and Streptomyces.</title>
        <authorList>
            <person name="Duangmal K."/>
            <person name="Teo W.F.A."/>
            <person name="Lipun K."/>
        </authorList>
    </citation>
    <scope>NUCLEOTIDE SEQUENCE [LARGE SCALE GENOMIC DNA]</scope>
    <source>
        <strain evidence="4 5">NBRC 106415</strain>
    </source>
</reference>
<dbReference type="Pfam" id="PF04909">
    <property type="entry name" value="Amidohydro_2"/>
    <property type="match status" value="1"/>
</dbReference>
<accession>A0A5N8X8A2</accession>
<sequence>MGSAPRISTIPGRGRPKVREIERGVNRLGFKGVIINSHTRGEYLDDKKFWPVLEAAEALDTPIYLHPNTPSPRMIEPMLEAGLDGTVFGFAVETGLHLLRDLGPRCGADDASDEESEGRPAGLRPFRLPHGGTGVQHLQPAQQDRST</sequence>
<dbReference type="PANTHER" id="PTHR21240">
    <property type="entry name" value="2-AMINO-3-CARBOXYLMUCONATE-6-SEMIALDEHYDE DECARBOXYLASE"/>
    <property type="match status" value="1"/>
</dbReference>
<dbReference type="GO" id="GO:0016831">
    <property type="term" value="F:carboxy-lyase activity"/>
    <property type="evidence" value="ECO:0007669"/>
    <property type="project" value="InterPro"/>
</dbReference>
<comment type="caution">
    <text evidence="4">The sequence shown here is derived from an EMBL/GenBank/DDBJ whole genome shotgun (WGS) entry which is preliminary data.</text>
</comment>
<dbReference type="SUPFAM" id="SSF51556">
    <property type="entry name" value="Metallo-dependent hydrolases"/>
    <property type="match status" value="1"/>
</dbReference>
<evidence type="ECO:0000313" key="5">
    <source>
        <dbReference type="Proteomes" id="UP000400924"/>
    </source>
</evidence>
<feature type="domain" description="Amidohydrolase-related" evidence="3">
    <location>
        <begin position="18"/>
        <end position="74"/>
    </location>
</feature>
<evidence type="ECO:0000259" key="3">
    <source>
        <dbReference type="Pfam" id="PF04909"/>
    </source>
</evidence>
<evidence type="ECO:0000256" key="2">
    <source>
        <dbReference type="SAM" id="MobiDB-lite"/>
    </source>
</evidence>
<keyword evidence="4" id="KW-0378">Hydrolase</keyword>
<dbReference type="InterPro" id="IPR032465">
    <property type="entry name" value="ACMSD"/>
</dbReference>
<dbReference type="InterPro" id="IPR006680">
    <property type="entry name" value="Amidohydro-rel"/>
</dbReference>
<dbReference type="Gene3D" id="3.20.20.140">
    <property type="entry name" value="Metal-dependent hydrolases"/>
    <property type="match status" value="1"/>
</dbReference>
<name>A0A5N8X8A2_9ACTN</name>
<dbReference type="Proteomes" id="UP000400924">
    <property type="component" value="Unassembled WGS sequence"/>
</dbReference>